<dbReference type="Proteomes" id="UP000733379">
    <property type="component" value="Unassembled WGS sequence"/>
</dbReference>
<sequence length="62" mass="6461">MPMVEPALAENVTKFTVLSDVLHVPLGSLLLGVAIGWSVEGELVMPRGCGGGCRWLLGRLGG</sequence>
<protein>
    <submittedName>
        <fullName evidence="1">Uncharacterized protein</fullName>
    </submittedName>
</protein>
<dbReference type="EMBL" id="JAHKNI010000001">
    <property type="protein sequence ID" value="MBU3060606.1"/>
    <property type="molecule type" value="Genomic_DNA"/>
</dbReference>
<gene>
    <name evidence="1" type="ORF">KO481_03610</name>
</gene>
<evidence type="ECO:0000313" key="2">
    <source>
        <dbReference type="Proteomes" id="UP000733379"/>
    </source>
</evidence>
<keyword evidence="2" id="KW-1185">Reference proteome</keyword>
<comment type="caution">
    <text evidence="1">The sequence shown here is derived from an EMBL/GenBank/DDBJ whole genome shotgun (WGS) entry which is preliminary data.</text>
</comment>
<reference evidence="1 2" key="1">
    <citation type="submission" date="2021-06" db="EMBL/GenBank/DDBJ databases">
        <title>Actinomycetes sequencing.</title>
        <authorList>
            <person name="Shan Q."/>
        </authorList>
    </citation>
    <scope>NUCLEOTIDE SEQUENCE [LARGE SCALE GENOMIC DNA]</scope>
    <source>
        <strain evidence="1 2">NEAU-G5</strain>
    </source>
</reference>
<evidence type="ECO:0000313" key="1">
    <source>
        <dbReference type="EMBL" id="MBU3060606.1"/>
    </source>
</evidence>
<name>A0ABS6ARF5_9NOCA</name>
<organism evidence="1 2">
    <name type="scientific">Nocardia albiluteola</name>
    <dbReference type="NCBI Taxonomy" id="2842303"/>
    <lineage>
        <taxon>Bacteria</taxon>
        <taxon>Bacillati</taxon>
        <taxon>Actinomycetota</taxon>
        <taxon>Actinomycetes</taxon>
        <taxon>Mycobacteriales</taxon>
        <taxon>Nocardiaceae</taxon>
        <taxon>Nocardia</taxon>
    </lineage>
</organism>
<proteinExistence type="predicted"/>
<accession>A0ABS6ARF5</accession>